<name>A0AAD9JLD2_9ANNE</name>
<organism evidence="2 3">
    <name type="scientific">Paralvinella palmiformis</name>
    <dbReference type="NCBI Taxonomy" id="53620"/>
    <lineage>
        <taxon>Eukaryota</taxon>
        <taxon>Metazoa</taxon>
        <taxon>Spiralia</taxon>
        <taxon>Lophotrochozoa</taxon>
        <taxon>Annelida</taxon>
        <taxon>Polychaeta</taxon>
        <taxon>Sedentaria</taxon>
        <taxon>Canalipalpata</taxon>
        <taxon>Terebellida</taxon>
        <taxon>Terebelliformia</taxon>
        <taxon>Alvinellidae</taxon>
        <taxon>Paralvinella</taxon>
    </lineage>
</organism>
<dbReference type="AlphaFoldDB" id="A0AAD9JLD2"/>
<dbReference type="Proteomes" id="UP001208570">
    <property type="component" value="Unassembled WGS sequence"/>
</dbReference>
<feature type="region of interest" description="Disordered" evidence="1">
    <location>
        <begin position="49"/>
        <end position="132"/>
    </location>
</feature>
<dbReference type="PANTHER" id="PTHR23287:SF16">
    <property type="entry name" value="TECTONIN BETA-PROPELLER REPEAT-CONTAINING PROTEIN 2"/>
    <property type="match status" value="1"/>
</dbReference>
<comment type="caution">
    <text evidence="2">The sequence shown here is derived from an EMBL/GenBank/DDBJ whole genome shotgun (WGS) entry which is preliminary data.</text>
</comment>
<feature type="region of interest" description="Disordered" evidence="1">
    <location>
        <begin position="187"/>
        <end position="217"/>
    </location>
</feature>
<evidence type="ECO:0000313" key="3">
    <source>
        <dbReference type="Proteomes" id="UP001208570"/>
    </source>
</evidence>
<protein>
    <recommendedName>
        <fullName evidence="4">Tectonin beta-propeller repeat-containing protein 2-like</fullName>
    </recommendedName>
</protein>
<evidence type="ECO:0000313" key="2">
    <source>
        <dbReference type="EMBL" id="KAK2154588.1"/>
    </source>
</evidence>
<evidence type="ECO:0008006" key="4">
    <source>
        <dbReference type="Google" id="ProtNLM"/>
    </source>
</evidence>
<reference evidence="2" key="1">
    <citation type="journal article" date="2023" name="Mol. Biol. Evol.">
        <title>Third-Generation Sequencing Reveals the Adaptive Role of the Epigenome in Three Deep-Sea Polychaetes.</title>
        <authorList>
            <person name="Perez M."/>
            <person name="Aroh O."/>
            <person name="Sun Y."/>
            <person name="Lan Y."/>
            <person name="Juniper S.K."/>
            <person name="Young C.R."/>
            <person name="Angers B."/>
            <person name="Qian P.Y."/>
        </authorList>
    </citation>
    <scope>NUCLEOTIDE SEQUENCE</scope>
    <source>
        <strain evidence="2">P08H-3</strain>
    </source>
</reference>
<dbReference type="PANTHER" id="PTHR23287">
    <property type="entry name" value="RUBY-EYE2-LIKE PROTEIN"/>
    <property type="match status" value="1"/>
</dbReference>
<sequence length="868" mass="96271">MSETVHVEKDSCKIDHVEKDSCKTDHVQKGSCKTDLVLKDNSVTDHVQKDSCMSDHVQKNSGKTDHVQKDSGKTGHVQKDSGKTDHVQKDSGKTGHVQKDSGKTDHVQKDSSKTDHVQKDSGKTDHVQKDSCMTDHVQKDSCNINTSHADVELVAGTLANMQHQARFESTKPVRLNLHLDAPVTRMNTAASQSHSDSSQDTSPEAADQSSSSLSKKSTSDVEDFYSLYNAQPFSPSSPETPQGADQSLPAAVDYSSHVDASESVAASCSSKNSPKQPLADSWVDFKAPSHACSMSLTNKHIWFVDRKQCIFYSTLSGPRLKWKTLSGPAKQIAVSPNGWIIWKLHNNMIYVGTVISASNHEVKDWREIASDVAYISVDDQVAWYIKLNGELGMHKSLSKYRPCNRCTIVKCPHQVSQIRCHRGVVWALTAERNIIVRIGVSVDREEGTEWTFLQGDGPCQLVSSFAFGHHETAWILDLVGRVWFTTGVTPDKPTGSGYWWQVSMGEYLMQDFKAFYTIKSLLEMPQNFSKLVKADKGGIIRAGRQGVWLCPGYRDTFHACRGNILGHRWEMCILRGLISSTKWLHASASASVGGEGLIWALQSSGSFFCFPTDFKSGRILEVGVPKDDVTIITVSASHDALWVLMANGEVYIRADISQHCRQGLQWARLSLVQIGNSQFIHLSCGGQTVWAVDDGGMVYMRIGVQAPGMRHLNPAWVVVDGCTKDVAAKFVKVFVGTNDSMVWALDNKNSIYVRRGVTEELPVGKYWYYVSGTKATTVCVSDHTVYALNLNGEVLVRYGISEENSDGDYWKKIPGAFSALSVTADDELWAVDKDNYLYKRHTYYLRHHNGKDVLCPPEGSTDEGWELL</sequence>
<dbReference type="SUPFAM" id="SSF50985">
    <property type="entry name" value="RCC1/BLIP-II"/>
    <property type="match status" value="1"/>
</dbReference>
<dbReference type="InterPro" id="IPR009091">
    <property type="entry name" value="RCC1/BLIP-II"/>
</dbReference>
<dbReference type="GO" id="GO:0005737">
    <property type="term" value="C:cytoplasm"/>
    <property type="evidence" value="ECO:0007669"/>
    <property type="project" value="GOC"/>
</dbReference>
<gene>
    <name evidence="2" type="ORF">LSH36_264g02030</name>
</gene>
<evidence type="ECO:0000256" key="1">
    <source>
        <dbReference type="SAM" id="MobiDB-lite"/>
    </source>
</evidence>
<feature type="compositionally biased region" description="Low complexity" evidence="1">
    <location>
        <begin position="188"/>
        <end position="202"/>
    </location>
</feature>
<dbReference type="GO" id="GO:0032527">
    <property type="term" value="P:protein exit from endoplasmic reticulum"/>
    <property type="evidence" value="ECO:0007669"/>
    <property type="project" value="TreeGrafter"/>
</dbReference>
<accession>A0AAD9JLD2</accession>
<dbReference type="EMBL" id="JAODUP010000264">
    <property type="protein sequence ID" value="KAK2154588.1"/>
    <property type="molecule type" value="Genomic_DNA"/>
</dbReference>
<dbReference type="SMART" id="SM00706">
    <property type="entry name" value="TECPR"/>
    <property type="match status" value="9"/>
</dbReference>
<dbReference type="InterPro" id="IPR006624">
    <property type="entry name" value="Beta-propeller_rpt_TECPR"/>
</dbReference>
<dbReference type="Pfam" id="PF06462">
    <property type="entry name" value="Hyd_WA"/>
    <property type="match status" value="2"/>
</dbReference>
<proteinExistence type="predicted"/>
<dbReference type="Pfam" id="PF19193">
    <property type="entry name" value="Tectonin"/>
    <property type="match status" value="1"/>
</dbReference>
<keyword evidence="3" id="KW-1185">Reference proteome</keyword>